<proteinExistence type="inferred from homology"/>
<dbReference type="GO" id="GO:0030170">
    <property type="term" value="F:pyridoxal phosphate binding"/>
    <property type="evidence" value="ECO:0007669"/>
    <property type="project" value="TreeGrafter"/>
</dbReference>
<dbReference type="Pfam" id="PF01041">
    <property type="entry name" value="DegT_DnrJ_EryC1"/>
    <property type="match status" value="1"/>
</dbReference>
<dbReference type="RefSeq" id="WP_208095236.1">
    <property type="nucleotide sequence ID" value="NZ_JAGDYM010000003.1"/>
</dbReference>
<dbReference type="SUPFAM" id="SSF53383">
    <property type="entry name" value="PLP-dependent transferases"/>
    <property type="match status" value="1"/>
</dbReference>
<name>A0A939S4T0_9MICO</name>
<accession>A0A939S4T0</accession>
<feature type="modified residue" description="N6-(pyridoxal phosphate)lysine" evidence="2">
    <location>
        <position position="204"/>
    </location>
</feature>
<dbReference type="InterPro" id="IPR015424">
    <property type="entry name" value="PyrdxlP-dep_Trfase"/>
</dbReference>
<gene>
    <name evidence="4" type="ORF">J4H92_01360</name>
</gene>
<dbReference type="InterPro" id="IPR000653">
    <property type="entry name" value="DegT/StrS_aminotransferase"/>
</dbReference>
<evidence type="ECO:0000313" key="4">
    <source>
        <dbReference type="EMBL" id="MBO1900594.1"/>
    </source>
</evidence>
<protein>
    <submittedName>
        <fullName evidence="4">DegT/DnrJ/EryC1/StrS family aminotransferase</fullName>
    </submittedName>
</protein>
<keyword evidence="4" id="KW-0808">Transferase</keyword>
<evidence type="ECO:0000256" key="1">
    <source>
        <dbReference type="PIRSR" id="PIRSR000390-1"/>
    </source>
</evidence>
<reference evidence="4" key="1">
    <citation type="submission" date="2021-03" db="EMBL/GenBank/DDBJ databases">
        <title>Leucobacter chromiisoli sp. nov., isolated from chromium-containing soil of chemical plant.</title>
        <authorList>
            <person name="Xu Z."/>
        </authorList>
    </citation>
    <scope>NUCLEOTIDE SEQUENCE</scope>
    <source>
        <strain evidence="4">S27</strain>
    </source>
</reference>
<dbReference type="Gene3D" id="3.90.1150.10">
    <property type="entry name" value="Aspartate Aminotransferase, domain 1"/>
    <property type="match status" value="1"/>
</dbReference>
<evidence type="ECO:0000256" key="3">
    <source>
        <dbReference type="RuleBase" id="RU004508"/>
    </source>
</evidence>
<dbReference type="InterPro" id="IPR015421">
    <property type="entry name" value="PyrdxlP-dep_Trfase_major"/>
</dbReference>
<dbReference type="GO" id="GO:0000271">
    <property type="term" value="P:polysaccharide biosynthetic process"/>
    <property type="evidence" value="ECO:0007669"/>
    <property type="project" value="TreeGrafter"/>
</dbReference>
<dbReference type="PANTHER" id="PTHR30244">
    <property type="entry name" value="TRANSAMINASE"/>
    <property type="match status" value="1"/>
</dbReference>
<dbReference type="PIRSF" id="PIRSF000390">
    <property type="entry name" value="PLP_StrS"/>
    <property type="match status" value="1"/>
</dbReference>
<dbReference type="CDD" id="cd00616">
    <property type="entry name" value="AHBA_syn"/>
    <property type="match status" value="1"/>
</dbReference>
<keyword evidence="4" id="KW-0032">Aminotransferase</keyword>
<sequence>MTHPASPAEPSFIPLAVPNIGLAEIAATQAAVASGFVSSVGPEVEAFEQRFAQTVGATHAVACASGTAALHVALRLVGVGAGDEVLCSDFTFIGSANPIAYLGAVPVFVDSEAASWNLDPELVVRELDRRAAAGERQPAAIEAVHILGQPARLDALLDAAERHGVPVVEDAAESLGAGWSSGALAGRATGTAGRIGCFSFNGNKIATTGGGGMIVTDDAALAERARHLTTQAKAPGVGYLHDEVGYNYRLTNVAAALGNAQLGRLPEFIAAKLAIARRYEAAFGELPVGLPPRLPGAESSYWLYSILARDAAERDLLLDHLQQRRIGARALWRPLSAQPPFAGARRLVRGGSGGSADEAAAGDSVAASLFERGVSLPSSTELSEADQARVIDAVLGFYARG</sequence>
<evidence type="ECO:0000313" key="5">
    <source>
        <dbReference type="Proteomes" id="UP000664382"/>
    </source>
</evidence>
<evidence type="ECO:0000256" key="2">
    <source>
        <dbReference type="PIRSR" id="PIRSR000390-2"/>
    </source>
</evidence>
<comment type="caution">
    <text evidence="4">The sequence shown here is derived from an EMBL/GenBank/DDBJ whole genome shotgun (WGS) entry which is preliminary data.</text>
</comment>
<dbReference type="AlphaFoldDB" id="A0A939S4T0"/>
<organism evidence="4 5">
    <name type="scientific">Leucobacter weissii</name>
    <dbReference type="NCBI Taxonomy" id="1983706"/>
    <lineage>
        <taxon>Bacteria</taxon>
        <taxon>Bacillati</taxon>
        <taxon>Actinomycetota</taxon>
        <taxon>Actinomycetes</taxon>
        <taxon>Micrococcales</taxon>
        <taxon>Microbacteriaceae</taxon>
        <taxon>Leucobacter</taxon>
    </lineage>
</organism>
<dbReference type="InterPro" id="IPR015422">
    <property type="entry name" value="PyrdxlP-dep_Trfase_small"/>
</dbReference>
<dbReference type="EMBL" id="JAGDYM010000003">
    <property type="protein sequence ID" value="MBO1900594.1"/>
    <property type="molecule type" value="Genomic_DNA"/>
</dbReference>
<dbReference type="Proteomes" id="UP000664382">
    <property type="component" value="Unassembled WGS sequence"/>
</dbReference>
<dbReference type="PROSITE" id="PS50890">
    <property type="entry name" value="PUA"/>
    <property type="match status" value="1"/>
</dbReference>
<comment type="similarity">
    <text evidence="3">Belongs to the DegT/DnrJ/EryC1 family.</text>
</comment>
<feature type="active site" description="Proton acceptor" evidence="1">
    <location>
        <position position="204"/>
    </location>
</feature>
<dbReference type="GO" id="GO:0008483">
    <property type="term" value="F:transaminase activity"/>
    <property type="evidence" value="ECO:0007669"/>
    <property type="project" value="UniProtKB-KW"/>
</dbReference>
<keyword evidence="2 3" id="KW-0663">Pyridoxal phosphate</keyword>
<keyword evidence="5" id="KW-1185">Reference proteome</keyword>
<dbReference type="Gene3D" id="3.40.640.10">
    <property type="entry name" value="Type I PLP-dependent aspartate aminotransferase-like (Major domain)"/>
    <property type="match status" value="1"/>
</dbReference>
<dbReference type="PANTHER" id="PTHR30244:SF30">
    <property type="entry name" value="BLR5990 PROTEIN"/>
    <property type="match status" value="1"/>
</dbReference>